<accession>A0A0F6HCF7</accession>
<gene>
    <name evidence="1" type="ORF">LEP1GSC104_1591</name>
</gene>
<protein>
    <submittedName>
        <fullName evidence="1">Uncharacterized protein</fullName>
    </submittedName>
</protein>
<sequence length="52" mass="6159">MSEEEITLIYKGKSLPISKQYMEIEVKNVWNALNLLRNRIVEDCKTSYLIKI</sequence>
<comment type="caution">
    <text evidence="1">The sequence shown here is derived from an EMBL/GenBank/DDBJ whole genome shotgun (WGS) entry which is preliminary data.</text>
</comment>
<organism evidence="1 2">
    <name type="scientific">Leptospira interrogans str. UI 12621</name>
    <dbReference type="NCBI Taxonomy" id="1049937"/>
    <lineage>
        <taxon>Bacteria</taxon>
        <taxon>Pseudomonadati</taxon>
        <taxon>Spirochaetota</taxon>
        <taxon>Spirochaetia</taxon>
        <taxon>Leptospirales</taxon>
        <taxon>Leptospiraceae</taxon>
        <taxon>Leptospira</taxon>
    </lineage>
</organism>
<dbReference type="AlphaFoldDB" id="A0A0F6HCF7"/>
<proteinExistence type="predicted"/>
<evidence type="ECO:0000313" key="2">
    <source>
        <dbReference type="Proteomes" id="UP000006324"/>
    </source>
</evidence>
<dbReference type="Proteomes" id="UP000006324">
    <property type="component" value="Unassembled WGS sequence"/>
</dbReference>
<name>A0A0F6HCF7_LEPIR</name>
<reference evidence="1 2" key="1">
    <citation type="submission" date="2012-09" db="EMBL/GenBank/DDBJ databases">
        <authorList>
            <person name="Harkins D.M."/>
            <person name="Durkin A.S."/>
            <person name="Brinkac L.M."/>
            <person name="Selengut J.D."/>
            <person name="Sanka R."/>
            <person name="DePew J."/>
            <person name="Purushe J."/>
            <person name="Chanthongthip A."/>
            <person name="Lattana O."/>
            <person name="Phetsouvanh R."/>
            <person name="Newton P.N."/>
            <person name="Vinetz J.M."/>
            <person name="Sutton G.G."/>
            <person name="Nelson W.C."/>
            <person name="Fouts D.E."/>
        </authorList>
    </citation>
    <scope>NUCLEOTIDE SEQUENCE [LARGE SCALE GENOMIC DNA]</scope>
    <source>
        <strain evidence="1 2">UI 12621</strain>
    </source>
</reference>
<dbReference type="EMBL" id="AHNQ02000019">
    <property type="protein sequence ID" value="EKO25988.1"/>
    <property type="molecule type" value="Genomic_DNA"/>
</dbReference>
<evidence type="ECO:0000313" key="1">
    <source>
        <dbReference type="EMBL" id="EKO25988.1"/>
    </source>
</evidence>